<feature type="binding site" evidence="25">
    <location>
        <position position="330"/>
    </location>
    <ligand>
        <name>Mg(2+)</name>
        <dbReference type="ChEBI" id="CHEBI:18420"/>
        <label>2</label>
    </ligand>
</feature>
<keyword evidence="8 22" id="KW-0436">Ligase</keyword>
<keyword evidence="11 26" id="KW-0067">ATP-binding</keyword>
<evidence type="ECO:0000256" key="11">
    <source>
        <dbReference type="ARBA" id="ARBA00022840"/>
    </source>
</evidence>
<evidence type="ECO:0000256" key="10">
    <source>
        <dbReference type="ARBA" id="ARBA00022741"/>
    </source>
</evidence>
<dbReference type="GO" id="GO:0046872">
    <property type="term" value="F:metal ion binding"/>
    <property type="evidence" value="ECO:0007669"/>
    <property type="project" value="UniProtKB-KW"/>
</dbReference>
<keyword evidence="14 22" id="KW-0573">Peptidoglycan synthesis</keyword>
<dbReference type="HAMAP" id="MF_00047">
    <property type="entry name" value="Dala_Dala_lig"/>
    <property type="match status" value="1"/>
</dbReference>
<evidence type="ECO:0000256" key="23">
    <source>
        <dbReference type="PIRSR" id="PIRSR039102-1"/>
    </source>
</evidence>
<dbReference type="GO" id="GO:0008716">
    <property type="term" value="F:D-alanine-D-alanine ligase activity"/>
    <property type="evidence" value="ECO:0007669"/>
    <property type="project" value="UniProtKB-UniRule"/>
</dbReference>
<comment type="catalytic activity">
    <reaction evidence="17 22">
        <text>2 D-alanine + ATP = D-alanyl-D-alanine + ADP + phosphate + H(+)</text>
        <dbReference type="Rhea" id="RHEA:11224"/>
        <dbReference type="ChEBI" id="CHEBI:15378"/>
        <dbReference type="ChEBI" id="CHEBI:30616"/>
        <dbReference type="ChEBI" id="CHEBI:43474"/>
        <dbReference type="ChEBI" id="CHEBI:57416"/>
        <dbReference type="ChEBI" id="CHEBI:57822"/>
        <dbReference type="ChEBI" id="CHEBI:456216"/>
        <dbReference type="EC" id="6.3.2.4"/>
    </reaction>
</comment>
<dbReference type="FunFam" id="3.30.470.20:FF:000008">
    <property type="entry name" value="D-alanine--D-alanine ligase"/>
    <property type="match status" value="1"/>
</dbReference>
<evidence type="ECO:0000313" key="28">
    <source>
        <dbReference type="EMBL" id="MBB6731278.1"/>
    </source>
</evidence>
<feature type="domain" description="ATP-grasp" evidence="27">
    <location>
        <begin position="155"/>
        <end position="361"/>
    </location>
</feature>
<dbReference type="Gene3D" id="3.30.470.20">
    <property type="entry name" value="ATP-grasp fold, B domain"/>
    <property type="match status" value="1"/>
</dbReference>
<evidence type="ECO:0000313" key="29">
    <source>
        <dbReference type="Proteomes" id="UP000564644"/>
    </source>
</evidence>
<dbReference type="GO" id="GO:0071555">
    <property type="term" value="P:cell wall organization"/>
    <property type="evidence" value="ECO:0007669"/>
    <property type="project" value="UniProtKB-KW"/>
</dbReference>
<gene>
    <name evidence="22" type="primary">ddl</name>
    <name evidence="28" type="ORF">H7C18_10200</name>
</gene>
<comment type="caution">
    <text evidence="28">The sequence shown here is derived from an EMBL/GenBank/DDBJ whole genome shotgun (WGS) entry which is preliminary data.</text>
</comment>
<evidence type="ECO:0000256" key="13">
    <source>
        <dbReference type="ARBA" id="ARBA00022960"/>
    </source>
</evidence>
<dbReference type="PROSITE" id="PS00843">
    <property type="entry name" value="DALA_DALA_LIGASE_1"/>
    <property type="match status" value="1"/>
</dbReference>
<dbReference type="NCBIfam" id="TIGR01205">
    <property type="entry name" value="D_ala_D_alaTIGR"/>
    <property type="match status" value="1"/>
</dbReference>
<evidence type="ECO:0000256" key="12">
    <source>
        <dbReference type="ARBA" id="ARBA00022842"/>
    </source>
</evidence>
<feature type="binding site" evidence="24">
    <location>
        <position position="151"/>
    </location>
    <ligand>
        <name>ATP</name>
        <dbReference type="ChEBI" id="CHEBI:30616"/>
    </ligand>
</feature>
<feature type="binding site" evidence="24">
    <location>
        <begin position="196"/>
        <end position="198"/>
    </location>
    <ligand>
        <name>ATP</name>
        <dbReference type="ChEBI" id="CHEBI:30616"/>
    </ligand>
</feature>
<dbReference type="Pfam" id="PF07478">
    <property type="entry name" value="Dala_Dala_lig_C"/>
    <property type="match status" value="1"/>
</dbReference>
<dbReference type="EMBL" id="JACJVO010000010">
    <property type="protein sequence ID" value="MBB6731278.1"/>
    <property type="molecule type" value="Genomic_DNA"/>
</dbReference>
<evidence type="ECO:0000256" key="1">
    <source>
        <dbReference type="ARBA" id="ARBA00001936"/>
    </source>
</evidence>
<evidence type="ECO:0000256" key="2">
    <source>
        <dbReference type="ARBA" id="ARBA00003921"/>
    </source>
</evidence>
<feature type="binding site" evidence="25">
    <location>
        <position position="328"/>
    </location>
    <ligand>
        <name>Mg(2+)</name>
        <dbReference type="ChEBI" id="CHEBI:18420"/>
        <label>1</label>
    </ligand>
</feature>
<dbReference type="InterPro" id="IPR013815">
    <property type="entry name" value="ATP_grasp_subdomain_1"/>
</dbReference>
<evidence type="ECO:0000256" key="15">
    <source>
        <dbReference type="ARBA" id="ARBA00023211"/>
    </source>
</evidence>
<evidence type="ECO:0000256" key="7">
    <source>
        <dbReference type="ARBA" id="ARBA00022490"/>
    </source>
</evidence>
<evidence type="ECO:0000256" key="20">
    <source>
        <dbReference type="ARBA" id="ARBA00076288"/>
    </source>
</evidence>
<name>A0A7X0SJT0_9BACL</name>
<comment type="pathway">
    <text evidence="4 22">Cell wall biogenesis; peptidoglycan biosynthesis.</text>
</comment>
<protein>
    <recommendedName>
        <fullName evidence="19 22">D-alanine--D-alanine ligase</fullName>
        <ecNumber evidence="6 22">6.3.2.4</ecNumber>
    </recommendedName>
    <alternativeName>
        <fullName evidence="21 22">D-Ala-D-Ala ligase</fullName>
    </alternativeName>
    <alternativeName>
        <fullName evidence="20 22">D-alanylalanine synthetase</fullName>
    </alternativeName>
</protein>
<dbReference type="PROSITE" id="PS50975">
    <property type="entry name" value="ATP_GRASP"/>
    <property type="match status" value="1"/>
</dbReference>
<feature type="binding site" evidence="25">
    <location>
        <position position="314"/>
    </location>
    <ligand>
        <name>Mg(2+)</name>
        <dbReference type="ChEBI" id="CHEBI:18420"/>
        <label>1</label>
    </ligand>
</feature>
<dbReference type="UniPathway" id="UPA00219"/>
<dbReference type="FunFam" id="3.30.1490.20:FF:000007">
    <property type="entry name" value="D-alanine--D-alanine ligase"/>
    <property type="match status" value="1"/>
</dbReference>
<dbReference type="Pfam" id="PF01820">
    <property type="entry name" value="Dala_Dala_lig_N"/>
    <property type="match status" value="1"/>
</dbReference>
<accession>A0A7X0SJT0</accession>
<evidence type="ECO:0000256" key="17">
    <source>
        <dbReference type="ARBA" id="ARBA00047614"/>
    </source>
</evidence>
<dbReference type="InterPro" id="IPR011761">
    <property type="entry name" value="ATP-grasp"/>
</dbReference>
<dbReference type="GO" id="GO:0009252">
    <property type="term" value="P:peptidoglycan biosynthetic process"/>
    <property type="evidence" value="ECO:0007669"/>
    <property type="project" value="UniProtKB-UniRule"/>
</dbReference>
<evidence type="ECO:0000256" key="19">
    <source>
        <dbReference type="ARBA" id="ARBA00068427"/>
    </source>
</evidence>
<reference evidence="28 29" key="1">
    <citation type="submission" date="2020-08" db="EMBL/GenBank/DDBJ databases">
        <title>Cohnella phylogeny.</title>
        <authorList>
            <person name="Dunlap C."/>
        </authorList>
    </citation>
    <scope>NUCLEOTIDE SEQUENCE [LARGE SCALE GENOMIC DNA]</scope>
    <source>
        <strain evidence="28 29">CBP 2801</strain>
    </source>
</reference>
<dbReference type="InterPro" id="IPR011095">
    <property type="entry name" value="Dala_Dala_lig_C"/>
</dbReference>
<evidence type="ECO:0000256" key="16">
    <source>
        <dbReference type="ARBA" id="ARBA00023316"/>
    </source>
</evidence>
<comment type="cofactor">
    <cofactor evidence="1">
        <name>Mn(2+)</name>
        <dbReference type="ChEBI" id="CHEBI:29035"/>
    </cofactor>
</comment>
<comment type="pathway">
    <text evidence="18">Glycan biosynthesis.</text>
</comment>
<dbReference type="PANTHER" id="PTHR23132">
    <property type="entry name" value="D-ALANINE--D-ALANINE LIGASE"/>
    <property type="match status" value="1"/>
</dbReference>
<keyword evidence="16 22" id="KW-0961">Cell wall biogenesis/degradation</keyword>
<evidence type="ECO:0000256" key="3">
    <source>
        <dbReference type="ARBA" id="ARBA00004496"/>
    </source>
</evidence>
<dbReference type="SUPFAM" id="SSF56059">
    <property type="entry name" value="Glutathione synthetase ATP-binding domain-like"/>
    <property type="match status" value="1"/>
</dbReference>
<dbReference type="NCBIfam" id="NF002528">
    <property type="entry name" value="PRK01966.1-4"/>
    <property type="match status" value="1"/>
</dbReference>
<keyword evidence="29" id="KW-1185">Reference proteome</keyword>
<evidence type="ECO:0000256" key="14">
    <source>
        <dbReference type="ARBA" id="ARBA00022984"/>
    </source>
</evidence>
<evidence type="ECO:0000256" key="25">
    <source>
        <dbReference type="PIRSR" id="PIRSR039102-3"/>
    </source>
</evidence>
<evidence type="ECO:0000259" key="27">
    <source>
        <dbReference type="PROSITE" id="PS50975"/>
    </source>
</evidence>
<dbReference type="GO" id="GO:0005829">
    <property type="term" value="C:cytosol"/>
    <property type="evidence" value="ECO:0007669"/>
    <property type="project" value="TreeGrafter"/>
</dbReference>
<feature type="binding site" evidence="24">
    <location>
        <begin position="234"/>
        <end position="241"/>
    </location>
    <ligand>
        <name>ATP</name>
        <dbReference type="ChEBI" id="CHEBI:30616"/>
    </ligand>
</feature>
<dbReference type="Proteomes" id="UP000564644">
    <property type="component" value="Unassembled WGS sequence"/>
</dbReference>
<evidence type="ECO:0000256" key="6">
    <source>
        <dbReference type="ARBA" id="ARBA00012216"/>
    </source>
</evidence>
<keyword evidence="15 25" id="KW-0464">Manganese</keyword>
<dbReference type="RefSeq" id="WP_185128945.1">
    <property type="nucleotide sequence ID" value="NZ_JACJVO010000010.1"/>
</dbReference>
<feature type="binding site" evidence="24">
    <location>
        <begin position="204"/>
        <end position="205"/>
    </location>
    <ligand>
        <name>ATP</name>
        <dbReference type="ChEBI" id="CHEBI:30616"/>
    </ligand>
</feature>
<evidence type="ECO:0000256" key="22">
    <source>
        <dbReference type="HAMAP-Rule" id="MF_00047"/>
    </source>
</evidence>
<feature type="binding site" evidence="24">
    <location>
        <begin position="327"/>
        <end position="328"/>
    </location>
    <ligand>
        <name>ATP</name>
        <dbReference type="ChEBI" id="CHEBI:30616"/>
    </ligand>
</feature>
<comment type="similarity">
    <text evidence="5 22">Belongs to the D-alanine--D-alanine ligase family.</text>
</comment>
<feature type="active site" evidence="23">
    <location>
        <position position="17"/>
    </location>
</feature>
<dbReference type="AlphaFoldDB" id="A0A7X0SJT0"/>
<sequence>MGQKVRVGLVYGGRSGEHEVSLQTALAVLKSFDYGQYEIVPFYITKTGQWRSGPLLEAPPAAVAELQFGGAGAADAPSNGGALLPVLQGMSELAAPAEGGAAAPESRAVDVMFPLLHGTFGEDGTIQGLFEMAGLPYVGAGVLSSAVGMDKAAMKTMFAQAGLPQVGYRHFTRFQWRRRRDAELAGIEEALGYPCFVKPANLGSSVGVSKARDRQELIDAVDEAFRYDRKVIVEEFVDAREIEVSVLGNDEPRASVPGEIVSSNEFYDYKAKYVDGKSVMVIPAEIPPETADEAREMAVRAFLAIDGSGLCRADFFLRRSDGKLFLNEVNTMPGFTPFSMYPLLWQESGVPYRELLDTLIRLGIERFEEKQSIDYGTGEPSAE</sequence>
<proteinExistence type="inferred from homology"/>
<evidence type="ECO:0000256" key="5">
    <source>
        <dbReference type="ARBA" id="ARBA00010871"/>
    </source>
</evidence>
<feature type="active site" evidence="23">
    <location>
        <position position="204"/>
    </location>
</feature>
<dbReference type="Gene3D" id="3.40.50.20">
    <property type="match status" value="1"/>
</dbReference>
<evidence type="ECO:0000256" key="4">
    <source>
        <dbReference type="ARBA" id="ARBA00004752"/>
    </source>
</evidence>
<dbReference type="InterPro" id="IPR005905">
    <property type="entry name" value="D_ala_D_ala"/>
</dbReference>
<dbReference type="PROSITE" id="PS00844">
    <property type="entry name" value="DALA_DALA_LIGASE_2"/>
    <property type="match status" value="1"/>
</dbReference>
<comment type="subcellular location">
    <subcellularLocation>
        <location evidence="3 22">Cytoplasm</location>
    </subcellularLocation>
</comment>
<dbReference type="PANTHER" id="PTHR23132:SF25">
    <property type="entry name" value="D-ALANINE--D-ALANINE LIGASE A"/>
    <property type="match status" value="1"/>
</dbReference>
<keyword evidence="7 22" id="KW-0963">Cytoplasm</keyword>
<dbReference type="SUPFAM" id="SSF52440">
    <property type="entry name" value="PreATP-grasp domain"/>
    <property type="match status" value="1"/>
</dbReference>
<feature type="binding site" evidence="25">
    <location>
        <position position="328"/>
    </location>
    <ligand>
        <name>Mg(2+)</name>
        <dbReference type="ChEBI" id="CHEBI:18420"/>
        <label>2</label>
    </ligand>
</feature>
<evidence type="ECO:0000256" key="24">
    <source>
        <dbReference type="PIRSR" id="PIRSR039102-2"/>
    </source>
</evidence>
<evidence type="ECO:0000256" key="18">
    <source>
        <dbReference type="ARBA" id="ARBA00060592"/>
    </source>
</evidence>
<comment type="function">
    <text evidence="2 22">Cell wall formation.</text>
</comment>
<dbReference type="NCBIfam" id="NF002526">
    <property type="entry name" value="PRK01966.1-2"/>
    <property type="match status" value="1"/>
</dbReference>
<organism evidence="28 29">
    <name type="scientific">Cohnella zeiphila</name>
    <dbReference type="NCBI Taxonomy" id="2761120"/>
    <lineage>
        <taxon>Bacteria</taxon>
        <taxon>Bacillati</taxon>
        <taxon>Bacillota</taxon>
        <taxon>Bacilli</taxon>
        <taxon>Bacillales</taxon>
        <taxon>Paenibacillaceae</taxon>
        <taxon>Cohnella</taxon>
    </lineage>
</organism>
<keyword evidence="10 24" id="KW-0547">Nucleotide-binding</keyword>
<evidence type="ECO:0000256" key="9">
    <source>
        <dbReference type="ARBA" id="ARBA00022723"/>
    </source>
</evidence>
<dbReference type="PIRSF" id="PIRSF039102">
    <property type="entry name" value="Ddl/VanB"/>
    <property type="match status" value="1"/>
</dbReference>
<keyword evidence="12 25" id="KW-0460">Magnesium</keyword>
<dbReference type="GO" id="GO:0008360">
    <property type="term" value="P:regulation of cell shape"/>
    <property type="evidence" value="ECO:0007669"/>
    <property type="project" value="UniProtKB-KW"/>
</dbReference>
<dbReference type="Gene3D" id="3.30.1490.20">
    <property type="entry name" value="ATP-grasp fold, A domain"/>
    <property type="match status" value="1"/>
</dbReference>
<dbReference type="InterPro" id="IPR016185">
    <property type="entry name" value="PreATP-grasp_dom_sf"/>
</dbReference>
<dbReference type="EC" id="6.3.2.4" evidence="6 22"/>
<keyword evidence="9 25" id="KW-0479">Metal-binding</keyword>
<keyword evidence="13 22" id="KW-0133">Cell shape</keyword>
<feature type="active site" evidence="23">
    <location>
        <position position="339"/>
    </location>
</feature>
<dbReference type="InterPro" id="IPR000291">
    <property type="entry name" value="D-Ala_lig_Van_CS"/>
</dbReference>
<evidence type="ECO:0000256" key="8">
    <source>
        <dbReference type="ARBA" id="ARBA00022598"/>
    </source>
</evidence>
<dbReference type="InterPro" id="IPR011127">
    <property type="entry name" value="Dala_Dala_lig_N"/>
</dbReference>
<evidence type="ECO:0000256" key="21">
    <source>
        <dbReference type="ARBA" id="ARBA00077154"/>
    </source>
</evidence>
<comment type="cofactor">
    <cofactor evidence="25">
        <name>Mg(2+)</name>
        <dbReference type="ChEBI" id="CHEBI:18420"/>
    </cofactor>
    <cofactor evidence="25">
        <name>Mn(2+)</name>
        <dbReference type="ChEBI" id="CHEBI:29035"/>
    </cofactor>
    <text evidence="25">Binds 2 magnesium or manganese ions per subunit.</text>
</comment>
<evidence type="ECO:0000256" key="26">
    <source>
        <dbReference type="PROSITE-ProRule" id="PRU00409"/>
    </source>
</evidence>
<dbReference type="GO" id="GO:0005524">
    <property type="term" value="F:ATP binding"/>
    <property type="evidence" value="ECO:0007669"/>
    <property type="project" value="UniProtKB-UniRule"/>
</dbReference>